<organism evidence="1 2">
    <name type="scientific">Mycena chlorophos</name>
    <name type="common">Agaric fungus</name>
    <name type="synonym">Agaricus chlorophos</name>
    <dbReference type="NCBI Taxonomy" id="658473"/>
    <lineage>
        <taxon>Eukaryota</taxon>
        <taxon>Fungi</taxon>
        <taxon>Dikarya</taxon>
        <taxon>Basidiomycota</taxon>
        <taxon>Agaricomycotina</taxon>
        <taxon>Agaricomycetes</taxon>
        <taxon>Agaricomycetidae</taxon>
        <taxon>Agaricales</taxon>
        <taxon>Marasmiineae</taxon>
        <taxon>Mycenaceae</taxon>
        <taxon>Mycena</taxon>
    </lineage>
</organism>
<dbReference type="EMBL" id="JACAZE010000011">
    <property type="protein sequence ID" value="KAF7304428.1"/>
    <property type="molecule type" value="Genomic_DNA"/>
</dbReference>
<proteinExistence type="predicted"/>
<reference evidence="1" key="1">
    <citation type="submission" date="2020-05" db="EMBL/GenBank/DDBJ databases">
        <title>Mycena genomes resolve the evolution of fungal bioluminescence.</title>
        <authorList>
            <person name="Tsai I.J."/>
        </authorList>
    </citation>
    <scope>NUCLEOTIDE SEQUENCE</scope>
    <source>
        <strain evidence="1">110903Hualien_Pintung</strain>
    </source>
</reference>
<sequence length="406" mass="46614">MEHKEMEKVLVGVMTGAVDPRVLTVVKSLVDFIYYAQLQSHTKRTLDALQTALDTFHSHKDVLVDLDIRKHFNIPKIHAMQHYVDGIRRLGSCDGFNTEHSERLHIDFAKNAYAATNGKDYTEQMTIWLQRREAIGLRTRFIAWYDVEEGLVDPAPAPDEEDEPGPQLVGQLVSAQRRTTYTIAKHPPAPHRSVAQIHDNYFAKDLIPALTTFMRQHFLRVPLPPSNFDFYDVFHQIKLALPSNRYISPKQRSIRIRAMPAVAPKDRKPGTDAIFDTALVITDPDEYRYSSGLRGLQPARIRLLFRLPSHLGTHRHPLAYIEWFTPLAGPDPTSGLYTTQRSTRNHLPNTAVISVDRIARSCHLMGQMRRVRDTKWTAFNVLDLATTFYFNPYIHIDTFTRQNLVL</sequence>
<keyword evidence="2" id="KW-1185">Reference proteome</keyword>
<name>A0A8H6W7E4_MYCCL</name>
<accession>A0A8H6W7E4</accession>
<comment type="caution">
    <text evidence="1">The sequence shown here is derived from an EMBL/GenBank/DDBJ whole genome shotgun (WGS) entry which is preliminary data.</text>
</comment>
<dbReference type="AlphaFoldDB" id="A0A8H6W7E4"/>
<dbReference type="Proteomes" id="UP000613580">
    <property type="component" value="Unassembled WGS sequence"/>
</dbReference>
<dbReference type="OrthoDB" id="3232941at2759"/>
<evidence type="ECO:0000313" key="2">
    <source>
        <dbReference type="Proteomes" id="UP000613580"/>
    </source>
</evidence>
<protein>
    <submittedName>
        <fullName evidence="1">Uncharacterized protein</fullName>
    </submittedName>
</protein>
<evidence type="ECO:0000313" key="1">
    <source>
        <dbReference type="EMBL" id="KAF7304428.1"/>
    </source>
</evidence>
<gene>
    <name evidence="1" type="ORF">HMN09_00845000</name>
</gene>